<dbReference type="Proteomes" id="UP000012065">
    <property type="component" value="Unassembled WGS sequence"/>
</dbReference>
<dbReference type="HOGENOM" id="CLU_1385026_0_0_1"/>
<reference evidence="1 2" key="1">
    <citation type="journal article" date="2013" name="J. Biotechnol.">
        <title>Establishment and interpretation of the genome sequence of the phytopathogenic fungus Rhizoctonia solani AG1-IB isolate 7/3/14.</title>
        <authorList>
            <person name="Wibberg D.W."/>
            <person name="Jelonek L.J."/>
            <person name="Rupp O.R."/>
            <person name="Hennig M.H."/>
            <person name="Eikmeyer F.E."/>
            <person name="Goesmann A.G."/>
            <person name="Hartmann A.H."/>
            <person name="Borriss R.B."/>
            <person name="Grosch R.G."/>
            <person name="Puehler A.P."/>
            <person name="Schlueter A.S."/>
        </authorList>
    </citation>
    <scope>NUCLEOTIDE SEQUENCE [LARGE SCALE GENOMIC DNA]</scope>
    <source>
        <strain evidence="2">AG1-IB / isolate 7/3/14</strain>
    </source>
</reference>
<name>M5BZR9_THACB</name>
<protein>
    <submittedName>
        <fullName evidence="1">Uncharacterized protein</fullName>
    </submittedName>
</protein>
<comment type="caution">
    <text evidence="1">The sequence shown here is derived from an EMBL/GenBank/DDBJ whole genome shotgun (WGS) entry which is preliminary data.</text>
</comment>
<accession>M5BZR9</accession>
<proteinExistence type="predicted"/>
<gene>
    <name evidence="1" type="ORF">BN14_07229</name>
</gene>
<organism evidence="1 2">
    <name type="scientific">Thanatephorus cucumeris (strain AG1-IB / isolate 7/3/14)</name>
    <name type="common">Lettuce bottom rot fungus</name>
    <name type="synonym">Rhizoctonia solani</name>
    <dbReference type="NCBI Taxonomy" id="1108050"/>
    <lineage>
        <taxon>Eukaryota</taxon>
        <taxon>Fungi</taxon>
        <taxon>Dikarya</taxon>
        <taxon>Basidiomycota</taxon>
        <taxon>Agaricomycotina</taxon>
        <taxon>Agaricomycetes</taxon>
        <taxon>Cantharellales</taxon>
        <taxon>Ceratobasidiaceae</taxon>
        <taxon>Rhizoctonia</taxon>
        <taxon>Rhizoctonia solani AG-1</taxon>
    </lineage>
</organism>
<sequence>MEQPSIQRSRSRRGGVYNQIGLNKRITVSGRRPAPTTVEESTRPPSLLKVKPTRLSKSEFIALSDRDRARDELLMKDKLSQRQQADLRMLQEQIHVDERVDGEGEAMYDSMDIDWVDDSGATACSGEAVEELEVIEELGVRTESSEWANRVNSEHQAWKEQIKDLFDEFLEYCSARRRYYERANHLTAMHITEGYME</sequence>
<dbReference type="EMBL" id="CAOJ01011062">
    <property type="protein sequence ID" value="CCO33158.1"/>
    <property type="molecule type" value="Genomic_DNA"/>
</dbReference>
<evidence type="ECO:0000313" key="2">
    <source>
        <dbReference type="Proteomes" id="UP000012065"/>
    </source>
</evidence>
<evidence type="ECO:0000313" key="1">
    <source>
        <dbReference type="EMBL" id="CCO33158.1"/>
    </source>
</evidence>
<dbReference type="AlphaFoldDB" id="M5BZR9"/>